<keyword evidence="1" id="KW-0479">Metal-binding</keyword>
<sequence length="524" mass="59093">MYGLGGAVLPPMLRISTRTWMRDSHDLFDYETQEQVTLRQFATSGGLRLLRSEEHVSALSSNSDVSIDKPFDHLLNIYCKRTGEYVVAPAEKVIGSVLHPQKLWTIVRALPNARYALQEGDVIKLGRFRLRVKQLVPKLTDDDSVTDGSLLKLYDTNIPQVYTPKEEQMQCRICLSEDISIEDRLICACECKGSIKYVHVACLQKWINSKWDVRDTGQTPQMVFIREVNCELCKARFPCYIRYNDEVIQIVKFPQMMAPFVVLENCTPHVVRGVHLLSLHNVKDLKLGRGHESDVRIPDVSISRFHATLCYNDGIFYIVDHDSKFGTLVAMRRPRTICPGEPVILQVGRSVVEMVMDHTLPYVPGCIEIPPIPPTYLGYPENPSDPGMQLYLRNQLLSQLQATYSPRQNRNYSTEAQQPLYLPDVAFTSGDVLVNQRQQFDLGMEIDGTVRSYFTTLFNQQWTCVNESTQPPLVPEAPTPLPQGRSSVLVTKQNDSGSSGATPAHEDTQDDDCSATSVAHTSVL</sequence>
<evidence type="ECO:0000256" key="2">
    <source>
        <dbReference type="ARBA" id="ARBA00022771"/>
    </source>
</evidence>
<feature type="compositionally biased region" description="Polar residues" evidence="4">
    <location>
        <begin position="484"/>
        <end position="501"/>
    </location>
</feature>
<organism evidence="7 8">
    <name type="scientific">Babesia duncani</name>
    <dbReference type="NCBI Taxonomy" id="323732"/>
    <lineage>
        <taxon>Eukaryota</taxon>
        <taxon>Sar</taxon>
        <taxon>Alveolata</taxon>
        <taxon>Apicomplexa</taxon>
        <taxon>Aconoidasida</taxon>
        <taxon>Piroplasmida</taxon>
        <taxon>Babesiidae</taxon>
        <taxon>Babesia</taxon>
    </lineage>
</organism>
<dbReference type="SUPFAM" id="SSF57850">
    <property type="entry name" value="RING/U-box"/>
    <property type="match status" value="1"/>
</dbReference>
<keyword evidence="2" id="KW-0863">Zinc-finger</keyword>
<evidence type="ECO:0000256" key="1">
    <source>
        <dbReference type="ARBA" id="ARBA00022723"/>
    </source>
</evidence>
<dbReference type="Pfam" id="PF12906">
    <property type="entry name" value="RINGv"/>
    <property type="match status" value="1"/>
</dbReference>
<dbReference type="EMBL" id="JALLKP010000001">
    <property type="protein sequence ID" value="KAK2197431.1"/>
    <property type="molecule type" value="Genomic_DNA"/>
</dbReference>
<evidence type="ECO:0000313" key="7">
    <source>
        <dbReference type="EMBL" id="KAK2197431.1"/>
    </source>
</evidence>
<feature type="domain" description="RING-CH-type" evidence="6">
    <location>
        <begin position="163"/>
        <end position="240"/>
    </location>
</feature>
<dbReference type="SMART" id="SM00240">
    <property type="entry name" value="FHA"/>
    <property type="match status" value="1"/>
</dbReference>
<feature type="domain" description="FHA" evidence="5">
    <location>
        <begin position="285"/>
        <end position="334"/>
    </location>
</feature>
<dbReference type="AlphaFoldDB" id="A0AAD9PM65"/>
<dbReference type="Gene3D" id="2.60.200.20">
    <property type="match status" value="1"/>
</dbReference>
<dbReference type="InterPro" id="IPR013083">
    <property type="entry name" value="Znf_RING/FYVE/PHD"/>
</dbReference>
<protein>
    <submittedName>
        <fullName evidence="7">Bifunctional Forkhead-associated (FHA) domain/Zinc finger</fullName>
    </submittedName>
</protein>
<dbReference type="PROSITE" id="PS50006">
    <property type="entry name" value="FHA_DOMAIN"/>
    <property type="match status" value="1"/>
</dbReference>
<dbReference type="GO" id="GO:0008270">
    <property type="term" value="F:zinc ion binding"/>
    <property type="evidence" value="ECO:0007669"/>
    <property type="project" value="UniProtKB-KW"/>
</dbReference>
<dbReference type="CDD" id="cd00060">
    <property type="entry name" value="FHA"/>
    <property type="match status" value="1"/>
</dbReference>
<keyword evidence="8" id="KW-1185">Reference proteome</keyword>
<dbReference type="PANTHER" id="PTHR46210">
    <property type="entry name" value="FHA DOMAIN-CONTAINING PROTEIN"/>
    <property type="match status" value="1"/>
</dbReference>
<dbReference type="KEGG" id="bdw:94334729"/>
<keyword evidence="3" id="KW-0862">Zinc</keyword>
<dbReference type="Proteomes" id="UP001214638">
    <property type="component" value="Unassembled WGS sequence"/>
</dbReference>
<dbReference type="InterPro" id="IPR008984">
    <property type="entry name" value="SMAD_FHA_dom_sf"/>
</dbReference>
<dbReference type="SMART" id="SM00744">
    <property type="entry name" value="RINGv"/>
    <property type="match status" value="1"/>
</dbReference>
<evidence type="ECO:0000256" key="3">
    <source>
        <dbReference type="ARBA" id="ARBA00022833"/>
    </source>
</evidence>
<dbReference type="SUPFAM" id="SSF49879">
    <property type="entry name" value="SMAD/FHA domain"/>
    <property type="match status" value="1"/>
</dbReference>
<comment type="caution">
    <text evidence="7">The sequence shown here is derived from an EMBL/GenBank/DDBJ whole genome shotgun (WGS) entry which is preliminary data.</text>
</comment>
<dbReference type="Pfam" id="PF00498">
    <property type="entry name" value="FHA"/>
    <property type="match status" value="1"/>
</dbReference>
<dbReference type="PROSITE" id="PS51292">
    <property type="entry name" value="ZF_RING_CH"/>
    <property type="match status" value="1"/>
</dbReference>
<evidence type="ECO:0000256" key="4">
    <source>
        <dbReference type="SAM" id="MobiDB-lite"/>
    </source>
</evidence>
<gene>
    <name evidence="7" type="ORF">BdWA1_000431</name>
</gene>
<feature type="region of interest" description="Disordered" evidence="4">
    <location>
        <begin position="469"/>
        <end position="524"/>
    </location>
</feature>
<dbReference type="InterPro" id="IPR011016">
    <property type="entry name" value="Znf_RING-CH"/>
</dbReference>
<dbReference type="RefSeq" id="XP_067804273.1">
    <property type="nucleotide sequence ID" value="XM_067945482.1"/>
</dbReference>
<evidence type="ECO:0000313" key="8">
    <source>
        <dbReference type="Proteomes" id="UP001214638"/>
    </source>
</evidence>
<dbReference type="Gene3D" id="3.30.40.10">
    <property type="entry name" value="Zinc/RING finger domain, C3HC4 (zinc finger)"/>
    <property type="match status" value="1"/>
</dbReference>
<dbReference type="GeneID" id="94334729"/>
<accession>A0AAD9PM65</accession>
<evidence type="ECO:0000259" key="6">
    <source>
        <dbReference type="PROSITE" id="PS51292"/>
    </source>
</evidence>
<evidence type="ECO:0000259" key="5">
    <source>
        <dbReference type="PROSITE" id="PS50006"/>
    </source>
</evidence>
<dbReference type="PANTHER" id="PTHR46210:SF1">
    <property type="entry name" value="FHA DOMAIN-CONTAINING PROTEIN"/>
    <property type="match status" value="1"/>
</dbReference>
<dbReference type="CDD" id="cd16495">
    <property type="entry name" value="RING_CH-C4HC3_MARCH"/>
    <property type="match status" value="1"/>
</dbReference>
<name>A0AAD9PM65_9APIC</name>
<feature type="compositionally biased region" description="Polar residues" evidence="4">
    <location>
        <begin position="514"/>
        <end position="524"/>
    </location>
</feature>
<reference evidence="7" key="1">
    <citation type="journal article" date="2023" name="Nat. Microbiol.">
        <title>Babesia duncani multi-omics identifies virulence factors and drug targets.</title>
        <authorList>
            <person name="Singh P."/>
            <person name="Lonardi S."/>
            <person name="Liang Q."/>
            <person name="Vydyam P."/>
            <person name="Khabirova E."/>
            <person name="Fang T."/>
            <person name="Gihaz S."/>
            <person name="Thekkiniath J."/>
            <person name="Munshi M."/>
            <person name="Abel S."/>
            <person name="Ciampossin L."/>
            <person name="Batugedara G."/>
            <person name="Gupta M."/>
            <person name="Lu X.M."/>
            <person name="Lenz T."/>
            <person name="Chakravarty S."/>
            <person name="Cornillot E."/>
            <person name="Hu Y."/>
            <person name="Ma W."/>
            <person name="Gonzalez L.M."/>
            <person name="Sanchez S."/>
            <person name="Estrada K."/>
            <person name="Sanchez-Flores A."/>
            <person name="Montero E."/>
            <person name="Harb O.S."/>
            <person name="Le Roch K.G."/>
            <person name="Mamoun C.B."/>
        </authorList>
    </citation>
    <scope>NUCLEOTIDE SEQUENCE</scope>
    <source>
        <strain evidence="7">WA1</strain>
    </source>
</reference>
<feature type="compositionally biased region" description="Pro residues" evidence="4">
    <location>
        <begin position="472"/>
        <end position="481"/>
    </location>
</feature>
<dbReference type="InterPro" id="IPR000253">
    <property type="entry name" value="FHA_dom"/>
</dbReference>
<proteinExistence type="predicted"/>